<accession>A0A9K3LY50</accession>
<feature type="transmembrane region" description="Helical" evidence="2">
    <location>
        <begin position="189"/>
        <end position="211"/>
    </location>
</feature>
<protein>
    <recommendedName>
        <fullName evidence="6">Transmembrane protein</fullName>
    </recommendedName>
</protein>
<dbReference type="EMBL" id="JAGRRH010000023">
    <property type="protein sequence ID" value="KAG7344641.1"/>
    <property type="molecule type" value="Genomic_DNA"/>
</dbReference>
<feature type="compositionally biased region" description="Basic and acidic residues" evidence="1">
    <location>
        <begin position="381"/>
        <end position="404"/>
    </location>
</feature>
<keyword evidence="5" id="KW-1185">Reference proteome</keyword>
<dbReference type="AlphaFoldDB" id="A0A9K3LY50"/>
<dbReference type="Proteomes" id="UP000693970">
    <property type="component" value="Unassembled WGS sequence"/>
</dbReference>
<dbReference type="EMBL" id="JAGRRH010000004">
    <property type="protein sequence ID" value="KAG7370457.1"/>
    <property type="molecule type" value="Genomic_DNA"/>
</dbReference>
<feature type="transmembrane region" description="Helical" evidence="2">
    <location>
        <begin position="99"/>
        <end position="116"/>
    </location>
</feature>
<reference evidence="4" key="2">
    <citation type="submission" date="2021-04" db="EMBL/GenBank/DDBJ databases">
        <authorList>
            <person name="Podell S."/>
        </authorList>
    </citation>
    <scope>NUCLEOTIDE SEQUENCE</scope>
    <source>
        <strain evidence="4">Hildebrandi</strain>
    </source>
</reference>
<organism evidence="4 5">
    <name type="scientific">Nitzschia inconspicua</name>
    <dbReference type="NCBI Taxonomy" id="303405"/>
    <lineage>
        <taxon>Eukaryota</taxon>
        <taxon>Sar</taxon>
        <taxon>Stramenopiles</taxon>
        <taxon>Ochrophyta</taxon>
        <taxon>Bacillariophyta</taxon>
        <taxon>Bacillariophyceae</taxon>
        <taxon>Bacillariophycidae</taxon>
        <taxon>Bacillariales</taxon>
        <taxon>Bacillariaceae</taxon>
        <taxon>Nitzschia</taxon>
    </lineage>
</organism>
<feature type="transmembrane region" description="Helical" evidence="2">
    <location>
        <begin position="12"/>
        <end position="35"/>
    </location>
</feature>
<keyword evidence="2" id="KW-1133">Transmembrane helix</keyword>
<evidence type="ECO:0000313" key="3">
    <source>
        <dbReference type="EMBL" id="KAG7344641.1"/>
    </source>
</evidence>
<evidence type="ECO:0000313" key="4">
    <source>
        <dbReference type="EMBL" id="KAG7370457.1"/>
    </source>
</evidence>
<keyword evidence="2" id="KW-0472">Membrane</keyword>
<evidence type="ECO:0000256" key="1">
    <source>
        <dbReference type="SAM" id="MobiDB-lite"/>
    </source>
</evidence>
<feature type="transmembrane region" description="Helical" evidence="2">
    <location>
        <begin position="248"/>
        <end position="269"/>
    </location>
</feature>
<evidence type="ECO:0000313" key="5">
    <source>
        <dbReference type="Proteomes" id="UP000693970"/>
    </source>
</evidence>
<feature type="transmembrane region" description="Helical" evidence="2">
    <location>
        <begin position="136"/>
        <end position="158"/>
    </location>
</feature>
<feature type="transmembrane region" description="Helical" evidence="2">
    <location>
        <begin position="76"/>
        <end position="92"/>
    </location>
</feature>
<proteinExistence type="predicted"/>
<evidence type="ECO:0008006" key="6">
    <source>
        <dbReference type="Google" id="ProtNLM"/>
    </source>
</evidence>
<reference evidence="4" key="1">
    <citation type="journal article" date="2021" name="Sci. Rep.">
        <title>Diploid genomic architecture of Nitzschia inconspicua, an elite biomass production diatom.</title>
        <authorList>
            <person name="Oliver A."/>
            <person name="Podell S."/>
            <person name="Pinowska A."/>
            <person name="Traller J.C."/>
            <person name="Smith S.R."/>
            <person name="McClure R."/>
            <person name="Beliaev A."/>
            <person name="Bohutskyi P."/>
            <person name="Hill E.A."/>
            <person name="Rabines A."/>
            <person name="Zheng H."/>
            <person name="Allen L.Z."/>
            <person name="Kuo A."/>
            <person name="Grigoriev I.V."/>
            <person name="Allen A.E."/>
            <person name="Hazlebeck D."/>
            <person name="Allen E.E."/>
        </authorList>
    </citation>
    <scope>NUCLEOTIDE SEQUENCE</scope>
    <source>
        <strain evidence="4">Hildebrandi</strain>
    </source>
</reference>
<name>A0A9K3LY50_9STRA</name>
<feature type="region of interest" description="Disordered" evidence="1">
    <location>
        <begin position="379"/>
        <end position="424"/>
    </location>
</feature>
<comment type="caution">
    <text evidence="4">The sequence shown here is derived from an EMBL/GenBank/DDBJ whole genome shotgun (WGS) entry which is preliminary data.</text>
</comment>
<feature type="transmembrane region" description="Helical" evidence="2">
    <location>
        <begin position="281"/>
        <end position="303"/>
    </location>
</feature>
<keyword evidence="2" id="KW-0812">Transmembrane</keyword>
<dbReference type="OrthoDB" id="46928at2759"/>
<gene>
    <name evidence="4" type="ORF">IV203_019027</name>
    <name evidence="3" type="ORF">IV203_022649</name>
</gene>
<sequence length="424" mass="47506">MKLCSCCCCCRFLTAGLLFLTLSYVGMVVLLKYFLPRDCLEDNVVDDDVEGGDEESESNCYTEGVDNTILNWSSDFFVSFFCFCYAFHLALVRTRVHKSAILVQVFMGGAFVLMGIDNWMYPNSGLDDNQGLLGYWVVWIGSSVFFTISGLGMAQFALSVTRNLNPVRFNMCWATSSLDLPGTCFPHRYIIAFCEVLLVASLSVFVTGGVWCSVSSELHVSTVLDDAEPTTTTADINTCFRLMDYGDLALQVSYALLWLPVGLLLRAAAMQWPVTILGLPTHLAAGTGILLQWSVGSMYPFYLMVTVWIRDGDGDAGETFFQLWHRVYGTVVYHWGMLLTFYCLHNLAYGLPEGVIVEDKPSPWSMEWFLCKIGFGPENDPTNKKRVEKGVKEETNSNKNHNESQKSLSSEEEEIDGVREERAM</sequence>
<evidence type="ECO:0000256" key="2">
    <source>
        <dbReference type="SAM" id="Phobius"/>
    </source>
</evidence>